<proteinExistence type="predicted"/>
<dbReference type="InterPro" id="IPR025623">
    <property type="entry name" value="YusW"/>
</dbReference>
<sequence length="158" mass="18091">MKNIIILVMLSMLVLTGCNTGAPEERAQDSQPQQMSTERTDGIKNVSHPIGNKEGTKLPFMVFDLEIDYVDTLSYEIEYRQQGDQTTAVINEIGKEEISGEKAFDQLTPHFMELSFDEESSKDEVINDVLNVFGLDETYKEFKLYVTYNNGQRLEYED</sequence>
<dbReference type="Proteomes" id="UP000183557">
    <property type="component" value="Unassembled WGS sequence"/>
</dbReference>
<dbReference type="PROSITE" id="PS51257">
    <property type="entry name" value="PROKAR_LIPOPROTEIN"/>
    <property type="match status" value="1"/>
</dbReference>
<protein>
    <submittedName>
        <fullName evidence="3">YusW-like protein</fullName>
    </submittedName>
</protein>
<keyword evidence="4" id="KW-1185">Reference proteome</keyword>
<feature type="chain" id="PRO_5010300512" evidence="2">
    <location>
        <begin position="23"/>
        <end position="158"/>
    </location>
</feature>
<evidence type="ECO:0000313" key="3">
    <source>
        <dbReference type="EMBL" id="SFJ98251.1"/>
    </source>
</evidence>
<feature type="signal peptide" evidence="2">
    <location>
        <begin position="1"/>
        <end position="22"/>
    </location>
</feature>
<keyword evidence="2" id="KW-0732">Signal</keyword>
<accession>A0A1I3VVU1</accession>
<organism evidence="3 4">
    <name type="scientific">Halobacillus dabanensis</name>
    <dbReference type="NCBI Taxonomy" id="240302"/>
    <lineage>
        <taxon>Bacteria</taxon>
        <taxon>Bacillati</taxon>
        <taxon>Bacillota</taxon>
        <taxon>Bacilli</taxon>
        <taxon>Bacillales</taxon>
        <taxon>Bacillaceae</taxon>
        <taxon>Halobacillus</taxon>
    </lineage>
</organism>
<evidence type="ECO:0000256" key="2">
    <source>
        <dbReference type="SAM" id="SignalP"/>
    </source>
</evidence>
<gene>
    <name evidence="3" type="ORF">SAMN04487936_10618</name>
</gene>
<evidence type="ECO:0000256" key="1">
    <source>
        <dbReference type="SAM" id="MobiDB-lite"/>
    </source>
</evidence>
<dbReference type="EMBL" id="FOSB01000006">
    <property type="protein sequence ID" value="SFJ98251.1"/>
    <property type="molecule type" value="Genomic_DNA"/>
</dbReference>
<dbReference type="RefSeq" id="WP_075036644.1">
    <property type="nucleotide sequence ID" value="NZ_FOSB01000006.1"/>
</dbReference>
<feature type="region of interest" description="Disordered" evidence="1">
    <location>
        <begin position="22"/>
        <end position="48"/>
    </location>
</feature>
<dbReference type="Pfam" id="PF14039">
    <property type="entry name" value="YusW"/>
    <property type="match status" value="1"/>
</dbReference>
<name>A0A1I3VVU1_HALDA</name>
<evidence type="ECO:0000313" key="4">
    <source>
        <dbReference type="Proteomes" id="UP000183557"/>
    </source>
</evidence>
<dbReference type="OrthoDB" id="2452750at2"/>
<reference evidence="4" key="1">
    <citation type="submission" date="2016-10" db="EMBL/GenBank/DDBJ databases">
        <authorList>
            <person name="Varghese N."/>
            <person name="Submissions S."/>
        </authorList>
    </citation>
    <scope>NUCLEOTIDE SEQUENCE [LARGE SCALE GENOMIC DNA]</scope>
    <source>
        <strain evidence="4">CGMCC 1.3704</strain>
    </source>
</reference>
<dbReference type="AlphaFoldDB" id="A0A1I3VVU1"/>